<dbReference type="PANTHER" id="PTHR19278">
    <property type="entry name" value="OROTATE PHOSPHORIBOSYLTRANSFERASE"/>
    <property type="match status" value="1"/>
</dbReference>
<dbReference type="GO" id="GO:0004590">
    <property type="term" value="F:orotidine-5'-phosphate decarboxylase activity"/>
    <property type="evidence" value="ECO:0007669"/>
    <property type="project" value="TreeGrafter"/>
</dbReference>
<dbReference type="AlphaFoldDB" id="A0A3P7YFC9"/>
<dbReference type="EMBL" id="UZAL01003135">
    <property type="protein sequence ID" value="VDO86131.1"/>
    <property type="molecule type" value="Genomic_DNA"/>
</dbReference>
<evidence type="ECO:0000256" key="2">
    <source>
        <dbReference type="ARBA" id="ARBA00022975"/>
    </source>
</evidence>
<dbReference type="Proteomes" id="UP000269396">
    <property type="component" value="Unassembled WGS sequence"/>
</dbReference>
<evidence type="ECO:0000313" key="4">
    <source>
        <dbReference type="Proteomes" id="UP000269396"/>
    </source>
</evidence>
<proteinExistence type="predicted"/>
<dbReference type="InterPro" id="IPR029057">
    <property type="entry name" value="PRTase-like"/>
</dbReference>
<dbReference type="GO" id="GO:0019856">
    <property type="term" value="P:pyrimidine nucleobase biosynthetic process"/>
    <property type="evidence" value="ECO:0007669"/>
    <property type="project" value="TreeGrafter"/>
</dbReference>
<dbReference type="GO" id="GO:0006222">
    <property type="term" value="P:UMP biosynthetic process"/>
    <property type="evidence" value="ECO:0007669"/>
    <property type="project" value="TreeGrafter"/>
</dbReference>
<evidence type="ECO:0000256" key="1">
    <source>
        <dbReference type="ARBA" id="ARBA00004725"/>
    </source>
</evidence>
<gene>
    <name evidence="3" type="ORF">SMTD_LOCUS2335</name>
</gene>
<evidence type="ECO:0008006" key="5">
    <source>
        <dbReference type="Google" id="ProtNLM"/>
    </source>
</evidence>
<protein>
    <recommendedName>
        <fullName evidence="5">Orotate phosphoribosyltransferase</fullName>
    </recommendedName>
</protein>
<organism evidence="3 4">
    <name type="scientific">Schistosoma mattheei</name>
    <dbReference type="NCBI Taxonomy" id="31246"/>
    <lineage>
        <taxon>Eukaryota</taxon>
        <taxon>Metazoa</taxon>
        <taxon>Spiralia</taxon>
        <taxon>Lophotrochozoa</taxon>
        <taxon>Platyhelminthes</taxon>
        <taxon>Trematoda</taxon>
        <taxon>Digenea</taxon>
        <taxon>Strigeidida</taxon>
        <taxon>Schistosomatoidea</taxon>
        <taxon>Schistosomatidae</taxon>
        <taxon>Schistosoma</taxon>
    </lineage>
</organism>
<comment type="pathway">
    <text evidence="1">Pyrimidine metabolism; UMP biosynthesis via de novo pathway.</text>
</comment>
<dbReference type="SUPFAM" id="SSF53271">
    <property type="entry name" value="PRTase-like"/>
    <property type="match status" value="1"/>
</dbReference>
<dbReference type="Gene3D" id="3.40.50.2020">
    <property type="match status" value="1"/>
</dbReference>
<reference evidence="3 4" key="1">
    <citation type="submission" date="2018-11" db="EMBL/GenBank/DDBJ databases">
        <authorList>
            <consortium name="Pathogen Informatics"/>
        </authorList>
    </citation>
    <scope>NUCLEOTIDE SEQUENCE [LARGE SCALE GENOMIC DNA]</scope>
    <source>
        <strain>Denwood</strain>
        <strain evidence="4">Zambia</strain>
    </source>
</reference>
<keyword evidence="4" id="KW-1185">Reference proteome</keyword>
<dbReference type="PANTHER" id="PTHR19278:SF9">
    <property type="entry name" value="URIDINE 5'-MONOPHOSPHATE SYNTHASE"/>
    <property type="match status" value="1"/>
</dbReference>
<dbReference type="InterPro" id="IPR000836">
    <property type="entry name" value="PRTase_dom"/>
</dbReference>
<sequence length="74" mass="8070">MGLCISVRKNIPMVMCRKEAKSYGTKQMIEGIWKNGQNCVIIEDVVTSGSSVSSVAQNSKAQDAFVCLCGYFES</sequence>
<evidence type="ECO:0000313" key="3">
    <source>
        <dbReference type="EMBL" id="VDO86131.1"/>
    </source>
</evidence>
<dbReference type="CDD" id="cd06223">
    <property type="entry name" value="PRTases_typeI"/>
    <property type="match status" value="1"/>
</dbReference>
<name>A0A3P7YFC9_9TREM</name>
<keyword evidence="2" id="KW-0665">Pyrimidine biosynthesis</keyword>
<dbReference type="GO" id="GO:0004588">
    <property type="term" value="F:orotate phosphoribosyltransferase activity"/>
    <property type="evidence" value="ECO:0007669"/>
    <property type="project" value="TreeGrafter"/>
</dbReference>
<accession>A0A3P7YFC9</accession>